<comment type="caution">
    <text evidence="1">The sequence shown here is derived from an EMBL/GenBank/DDBJ whole genome shotgun (WGS) entry which is preliminary data.</text>
</comment>
<gene>
    <name evidence="1" type="ORF">SLEP1_g4403</name>
</gene>
<dbReference type="AlphaFoldDB" id="A0AAV5HXG6"/>
<evidence type="ECO:0000313" key="2">
    <source>
        <dbReference type="Proteomes" id="UP001054252"/>
    </source>
</evidence>
<keyword evidence="2" id="KW-1185">Reference proteome</keyword>
<evidence type="ECO:0000313" key="1">
    <source>
        <dbReference type="EMBL" id="GKU90407.1"/>
    </source>
</evidence>
<protein>
    <submittedName>
        <fullName evidence="1">Uncharacterized protein</fullName>
    </submittedName>
</protein>
<dbReference type="EMBL" id="BPVZ01000004">
    <property type="protein sequence ID" value="GKU90407.1"/>
    <property type="molecule type" value="Genomic_DNA"/>
</dbReference>
<reference evidence="1 2" key="1">
    <citation type="journal article" date="2021" name="Commun. Biol.">
        <title>The genome of Shorea leprosula (Dipterocarpaceae) highlights the ecological relevance of drought in aseasonal tropical rainforests.</title>
        <authorList>
            <person name="Ng K.K.S."/>
            <person name="Kobayashi M.J."/>
            <person name="Fawcett J.A."/>
            <person name="Hatakeyama M."/>
            <person name="Paape T."/>
            <person name="Ng C.H."/>
            <person name="Ang C.C."/>
            <person name="Tnah L.H."/>
            <person name="Lee C.T."/>
            <person name="Nishiyama T."/>
            <person name="Sese J."/>
            <person name="O'Brien M.J."/>
            <person name="Copetti D."/>
            <person name="Mohd Noor M.I."/>
            <person name="Ong R.C."/>
            <person name="Putra M."/>
            <person name="Sireger I.Z."/>
            <person name="Indrioko S."/>
            <person name="Kosugi Y."/>
            <person name="Izuno A."/>
            <person name="Isagi Y."/>
            <person name="Lee S.L."/>
            <person name="Shimizu K.K."/>
        </authorList>
    </citation>
    <scope>NUCLEOTIDE SEQUENCE [LARGE SCALE GENOMIC DNA]</scope>
    <source>
        <strain evidence="1">214</strain>
    </source>
</reference>
<sequence>MEGSSSSADGDRLYHHKWRSNFGTQMAAWLKELEEICALVSSRGGFGFWGFWDLDKVSGKRWDCCQFLYPAFLDGFDMCLPVWSSVDNGFLELLASGRAAHNSSKGLAMAHLPRPLYVWPGSGHGRNWTSGEANILAD</sequence>
<proteinExistence type="predicted"/>
<name>A0AAV5HXG6_9ROSI</name>
<dbReference type="Proteomes" id="UP001054252">
    <property type="component" value="Unassembled WGS sequence"/>
</dbReference>
<organism evidence="1 2">
    <name type="scientific">Rubroshorea leprosula</name>
    <dbReference type="NCBI Taxonomy" id="152421"/>
    <lineage>
        <taxon>Eukaryota</taxon>
        <taxon>Viridiplantae</taxon>
        <taxon>Streptophyta</taxon>
        <taxon>Embryophyta</taxon>
        <taxon>Tracheophyta</taxon>
        <taxon>Spermatophyta</taxon>
        <taxon>Magnoliopsida</taxon>
        <taxon>eudicotyledons</taxon>
        <taxon>Gunneridae</taxon>
        <taxon>Pentapetalae</taxon>
        <taxon>rosids</taxon>
        <taxon>malvids</taxon>
        <taxon>Malvales</taxon>
        <taxon>Dipterocarpaceae</taxon>
        <taxon>Rubroshorea</taxon>
    </lineage>
</organism>
<accession>A0AAV5HXG6</accession>